<dbReference type="Proteomes" id="UP000095751">
    <property type="component" value="Unassembled WGS sequence"/>
</dbReference>
<dbReference type="KEGG" id="fcy:FRACYDRAFT_260522"/>
<organism evidence="5 6">
    <name type="scientific">Fragilariopsis cylindrus CCMP1102</name>
    <dbReference type="NCBI Taxonomy" id="635003"/>
    <lineage>
        <taxon>Eukaryota</taxon>
        <taxon>Sar</taxon>
        <taxon>Stramenopiles</taxon>
        <taxon>Ochrophyta</taxon>
        <taxon>Bacillariophyta</taxon>
        <taxon>Bacillariophyceae</taxon>
        <taxon>Bacillariophycidae</taxon>
        <taxon>Bacillariales</taxon>
        <taxon>Bacillariaceae</taxon>
        <taxon>Fragilariopsis</taxon>
    </lineage>
</organism>
<evidence type="ECO:0000256" key="1">
    <source>
        <dbReference type="ARBA" id="ARBA00004474"/>
    </source>
</evidence>
<dbReference type="EMBL" id="KV784356">
    <property type="protein sequence ID" value="OEU18711.1"/>
    <property type="molecule type" value="Genomic_DNA"/>
</dbReference>
<protein>
    <recommendedName>
        <fullName evidence="4">Plastid lipid-associated protein/fibrillin conserved domain-containing protein</fullName>
    </recommendedName>
</protein>
<evidence type="ECO:0000256" key="3">
    <source>
        <dbReference type="SAM" id="Phobius"/>
    </source>
</evidence>
<evidence type="ECO:0000313" key="6">
    <source>
        <dbReference type="Proteomes" id="UP000095751"/>
    </source>
</evidence>
<dbReference type="AlphaFoldDB" id="A0A1E7FKL9"/>
<gene>
    <name evidence="5" type="ORF">FRACYDRAFT_260522</name>
</gene>
<feature type="transmembrane region" description="Helical" evidence="3">
    <location>
        <begin position="12"/>
        <end position="29"/>
    </location>
</feature>
<feature type="domain" description="Plastid lipid-associated protein/fibrillin conserved" evidence="4">
    <location>
        <begin position="52"/>
        <end position="148"/>
    </location>
</feature>
<dbReference type="OrthoDB" id="423069at2759"/>
<evidence type="ECO:0000256" key="2">
    <source>
        <dbReference type="ARBA" id="ARBA00022640"/>
    </source>
</evidence>
<dbReference type="InParanoid" id="A0A1E7FKL9"/>
<keyword evidence="3" id="KW-1133">Transmembrane helix</keyword>
<keyword evidence="3" id="KW-0472">Membrane</keyword>
<dbReference type="GO" id="GO:0009536">
    <property type="term" value="C:plastid"/>
    <property type="evidence" value="ECO:0007669"/>
    <property type="project" value="UniProtKB-SubCell"/>
</dbReference>
<proteinExistence type="predicted"/>
<keyword evidence="3" id="KW-0812">Transmembrane</keyword>
<reference evidence="5 6" key="1">
    <citation type="submission" date="2016-09" db="EMBL/GenBank/DDBJ databases">
        <title>Extensive genetic diversity and differential bi-allelic expression allows diatom success in the polar Southern Ocean.</title>
        <authorList>
            <consortium name="DOE Joint Genome Institute"/>
            <person name="Mock T."/>
            <person name="Otillar R.P."/>
            <person name="Strauss J."/>
            <person name="Dupont C."/>
            <person name="Frickenhaus S."/>
            <person name="Maumus F."/>
            <person name="Mcmullan M."/>
            <person name="Sanges R."/>
            <person name="Schmutz J."/>
            <person name="Toseland A."/>
            <person name="Valas R."/>
            <person name="Veluchamy A."/>
            <person name="Ward B.J."/>
            <person name="Allen A."/>
            <person name="Barry K."/>
            <person name="Falciatore A."/>
            <person name="Ferrante M."/>
            <person name="Fortunato A.E."/>
            <person name="Gloeckner G."/>
            <person name="Gruber A."/>
            <person name="Hipkin R."/>
            <person name="Janech M."/>
            <person name="Kroth P."/>
            <person name="Leese F."/>
            <person name="Lindquist E."/>
            <person name="Lyon B.R."/>
            <person name="Martin J."/>
            <person name="Mayer C."/>
            <person name="Parker M."/>
            <person name="Quesneville H."/>
            <person name="Raymond J."/>
            <person name="Uhlig C."/>
            <person name="Valentin K.U."/>
            <person name="Worden A.Z."/>
            <person name="Armbrust E.V."/>
            <person name="Bowler C."/>
            <person name="Green B."/>
            <person name="Moulton V."/>
            <person name="Van Oosterhout C."/>
            <person name="Grigoriev I."/>
        </authorList>
    </citation>
    <scope>NUCLEOTIDE SEQUENCE [LARGE SCALE GENOMIC DNA]</scope>
    <source>
        <strain evidence="5 6">CCMP1102</strain>
    </source>
</reference>
<keyword evidence="2" id="KW-0934">Plastid</keyword>
<dbReference type="Pfam" id="PF04755">
    <property type="entry name" value="PAP_fibrillin"/>
    <property type="match status" value="1"/>
</dbReference>
<keyword evidence="6" id="KW-1185">Reference proteome</keyword>
<name>A0A1E7FKL9_9STRA</name>
<dbReference type="InterPro" id="IPR006843">
    <property type="entry name" value="PAP/fibrillin_dom"/>
</dbReference>
<comment type="subcellular location">
    <subcellularLocation>
        <location evidence="1">Plastid</location>
    </subcellularLocation>
</comment>
<evidence type="ECO:0000313" key="5">
    <source>
        <dbReference type="EMBL" id="OEU18711.1"/>
    </source>
</evidence>
<evidence type="ECO:0000259" key="4">
    <source>
        <dbReference type="Pfam" id="PF04755"/>
    </source>
</evidence>
<accession>A0A1E7FKL9</accession>
<sequence length="241" mass="27611">MRIISGANKLYYYGYLLFLSSSASSAFFLKDLFSPPKINNINSNIKNVLLPELYSLIVASNNGLDTSYETKIKEKMIEISKLRNDNNGDDDNDQRESLSGRWELIYTTEKEINFFKTSLWPFADVSSITQNLDLYNTQKINNIIEFEGGGQFIVAGTCTAVDVENENENNDDNKNENNGNVEDEEFDRVAFEFTGATAIVWDKEINLPPIGAGWFDTMFCNDEYRLSNDSRQDWSVFRRIE</sequence>